<evidence type="ECO:0000256" key="2">
    <source>
        <dbReference type="ARBA" id="ARBA00022692"/>
    </source>
</evidence>
<evidence type="ECO:0000313" key="7">
    <source>
        <dbReference type="EMBL" id="GHG50776.1"/>
    </source>
</evidence>
<keyword evidence="4 5" id="KW-0472">Membrane</keyword>
<evidence type="ECO:0000313" key="8">
    <source>
        <dbReference type="Proteomes" id="UP000649955"/>
    </source>
</evidence>
<name>A0ABQ3KSV4_9PSEU</name>
<evidence type="ECO:0000259" key="6">
    <source>
        <dbReference type="Pfam" id="PF13515"/>
    </source>
</evidence>
<organism evidence="7 8">
    <name type="scientific">Amycolatopsis bullii</name>
    <dbReference type="NCBI Taxonomy" id="941987"/>
    <lineage>
        <taxon>Bacteria</taxon>
        <taxon>Bacillati</taxon>
        <taxon>Actinomycetota</taxon>
        <taxon>Actinomycetes</taxon>
        <taxon>Pseudonocardiales</taxon>
        <taxon>Pseudonocardiaceae</taxon>
        <taxon>Amycolatopsis</taxon>
    </lineage>
</organism>
<dbReference type="Pfam" id="PF13515">
    <property type="entry name" value="FUSC_2"/>
    <property type="match status" value="1"/>
</dbReference>
<dbReference type="RefSeq" id="WP_229903240.1">
    <property type="nucleotide sequence ID" value="NZ_BNAW01000089.1"/>
</dbReference>
<keyword evidence="2 5" id="KW-0812">Transmembrane</keyword>
<dbReference type="Proteomes" id="UP000649955">
    <property type="component" value="Unassembled WGS sequence"/>
</dbReference>
<proteinExistence type="predicted"/>
<feature type="domain" description="Integral membrane bound transporter" evidence="6">
    <location>
        <begin position="37"/>
        <end position="162"/>
    </location>
</feature>
<sequence length="362" mass="37563">MVFRGRQWLRPVARAVAGRFRRARWAVVQTAGAVSASWFIAHDLLGHPQPFFAPIAAAVSLSASNVLRGQRAVQLMSGVALGIALGTVVEAVAGTGAPAFAVAALLAMYGALAFGGGPFGQGLMFVNQTAASAILILALHRPGSGSERLVDALIGGGVVVVIGVVLFPADPHRVLDQAARAVFAALRDALAELRDQLADETPAGRRDDGGRELAIGQRIHNRLAALEQARGTAQQVVLIAPRRWRSRAAVHRAIARSKYLTLQANAVLSLVRVARAALGSGEELPRPLLDAVAELTDACATLAAGGRPAAAGAAAERARDLLDPAKQAGPGYRGPAIYAARACARDLLAAIDRTGDDRVPAS</sequence>
<dbReference type="EMBL" id="BNAW01000089">
    <property type="protein sequence ID" value="GHG50776.1"/>
    <property type="molecule type" value="Genomic_DNA"/>
</dbReference>
<feature type="transmembrane region" description="Helical" evidence="5">
    <location>
        <begin position="25"/>
        <end position="45"/>
    </location>
</feature>
<evidence type="ECO:0000256" key="3">
    <source>
        <dbReference type="ARBA" id="ARBA00022989"/>
    </source>
</evidence>
<comment type="caution">
    <text evidence="7">The sequence shown here is derived from an EMBL/GenBank/DDBJ whole genome shotgun (WGS) entry which is preliminary data.</text>
</comment>
<keyword evidence="3 5" id="KW-1133">Transmembrane helix</keyword>
<evidence type="ECO:0000256" key="1">
    <source>
        <dbReference type="ARBA" id="ARBA00004141"/>
    </source>
</evidence>
<feature type="transmembrane region" description="Helical" evidence="5">
    <location>
        <begin position="118"/>
        <end position="137"/>
    </location>
</feature>
<feature type="transmembrane region" description="Helical" evidence="5">
    <location>
        <begin position="149"/>
        <end position="169"/>
    </location>
</feature>
<feature type="transmembrane region" description="Helical" evidence="5">
    <location>
        <begin position="79"/>
        <end position="112"/>
    </location>
</feature>
<feature type="transmembrane region" description="Helical" evidence="5">
    <location>
        <begin position="51"/>
        <end position="67"/>
    </location>
</feature>
<protein>
    <submittedName>
        <fullName evidence="7">FUSC family protein</fullName>
    </submittedName>
</protein>
<keyword evidence="8" id="KW-1185">Reference proteome</keyword>
<gene>
    <name evidence="7" type="ORF">GCM10017567_87000</name>
</gene>
<evidence type="ECO:0000256" key="5">
    <source>
        <dbReference type="SAM" id="Phobius"/>
    </source>
</evidence>
<evidence type="ECO:0000256" key="4">
    <source>
        <dbReference type="ARBA" id="ARBA00023136"/>
    </source>
</evidence>
<comment type="subcellular location">
    <subcellularLocation>
        <location evidence="1">Membrane</location>
        <topology evidence="1">Multi-pass membrane protein</topology>
    </subcellularLocation>
</comment>
<reference evidence="8" key="1">
    <citation type="journal article" date="2019" name="Int. J. Syst. Evol. Microbiol.">
        <title>The Global Catalogue of Microorganisms (GCM) 10K type strain sequencing project: providing services to taxonomists for standard genome sequencing and annotation.</title>
        <authorList>
            <consortium name="The Broad Institute Genomics Platform"/>
            <consortium name="The Broad Institute Genome Sequencing Center for Infectious Disease"/>
            <person name="Wu L."/>
            <person name="Ma J."/>
        </authorList>
    </citation>
    <scope>NUCLEOTIDE SEQUENCE [LARGE SCALE GENOMIC DNA]</scope>
    <source>
        <strain evidence="8">CGMCC 4.7680</strain>
    </source>
</reference>
<dbReference type="InterPro" id="IPR049453">
    <property type="entry name" value="Memb_transporter_dom"/>
</dbReference>
<accession>A0ABQ3KSV4</accession>